<dbReference type="Pfam" id="PF02458">
    <property type="entry name" value="Transferase"/>
    <property type="match status" value="3"/>
</dbReference>
<dbReference type="Proteomes" id="UP001179952">
    <property type="component" value="Unassembled WGS sequence"/>
</dbReference>
<keyword evidence="3 4" id="KW-0012">Acyltransferase</keyword>
<gene>
    <name evidence="4" type="ORF">QJS04_geneDACA022374</name>
</gene>
<reference evidence="4" key="2">
    <citation type="submission" date="2023-06" db="EMBL/GenBank/DDBJ databases">
        <authorList>
            <person name="Ma L."/>
            <person name="Liu K.-W."/>
            <person name="Li Z."/>
            <person name="Hsiao Y.-Y."/>
            <person name="Qi Y."/>
            <person name="Fu T."/>
            <person name="Tang G."/>
            <person name="Zhang D."/>
            <person name="Sun W.-H."/>
            <person name="Liu D.-K."/>
            <person name="Li Y."/>
            <person name="Chen G.-Z."/>
            <person name="Liu X.-D."/>
            <person name="Liao X.-Y."/>
            <person name="Jiang Y.-T."/>
            <person name="Yu X."/>
            <person name="Hao Y."/>
            <person name="Huang J."/>
            <person name="Zhao X.-W."/>
            <person name="Ke S."/>
            <person name="Chen Y.-Y."/>
            <person name="Wu W.-L."/>
            <person name="Hsu J.-L."/>
            <person name="Lin Y.-F."/>
            <person name="Huang M.-D."/>
            <person name="Li C.-Y."/>
            <person name="Huang L."/>
            <person name="Wang Z.-W."/>
            <person name="Zhao X."/>
            <person name="Zhong W.-Y."/>
            <person name="Peng D.-H."/>
            <person name="Ahmad S."/>
            <person name="Lan S."/>
            <person name="Zhang J.-S."/>
            <person name="Tsai W.-C."/>
            <person name="Van De Peer Y."/>
            <person name="Liu Z.-J."/>
        </authorList>
    </citation>
    <scope>NUCLEOTIDE SEQUENCE</scope>
    <source>
        <strain evidence="4">SCP</strain>
        <tissue evidence="4">Leaves</tissue>
    </source>
</reference>
<keyword evidence="2" id="KW-0808">Transferase</keyword>
<evidence type="ECO:0000313" key="4">
    <source>
        <dbReference type="EMBL" id="KAK1271682.1"/>
    </source>
</evidence>
<dbReference type="EMBL" id="JAUJYN010000005">
    <property type="protein sequence ID" value="KAK1271682.1"/>
    <property type="molecule type" value="Genomic_DNA"/>
</dbReference>
<dbReference type="PANTHER" id="PTHR31623:SF17">
    <property type="entry name" value="F21J9.9"/>
    <property type="match status" value="1"/>
</dbReference>
<dbReference type="AlphaFoldDB" id="A0AAV9B5S5"/>
<proteinExistence type="inferred from homology"/>
<reference evidence="4" key="1">
    <citation type="journal article" date="2023" name="Nat. Commun.">
        <title>Diploid and tetraploid genomes of Acorus and the evolution of monocots.</title>
        <authorList>
            <person name="Ma L."/>
            <person name="Liu K.W."/>
            <person name="Li Z."/>
            <person name="Hsiao Y.Y."/>
            <person name="Qi Y."/>
            <person name="Fu T."/>
            <person name="Tang G.D."/>
            <person name="Zhang D."/>
            <person name="Sun W.H."/>
            <person name="Liu D.K."/>
            <person name="Li Y."/>
            <person name="Chen G.Z."/>
            <person name="Liu X.D."/>
            <person name="Liao X.Y."/>
            <person name="Jiang Y.T."/>
            <person name="Yu X."/>
            <person name="Hao Y."/>
            <person name="Huang J."/>
            <person name="Zhao X.W."/>
            <person name="Ke S."/>
            <person name="Chen Y.Y."/>
            <person name="Wu W.L."/>
            <person name="Hsu J.L."/>
            <person name="Lin Y.F."/>
            <person name="Huang M.D."/>
            <person name="Li C.Y."/>
            <person name="Huang L."/>
            <person name="Wang Z.W."/>
            <person name="Zhao X."/>
            <person name="Zhong W.Y."/>
            <person name="Peng D.H."/>
            <person name="Ahmad S."/>
            <person name="Lan S."/>
            <person name="Zhang J.S."/>
            <person name="Tsai W.C."/>
            <person name="Van de Peer Y."/>
            <person name="Liu Z.J."/>
        </authorList>
    </citation>
    <scope>NUCLEOTIDE SEQUENCE</scope>
    <source>
        <strain evidence="4">SCP</strain>
    </source>
</reference>
<protein>
    <submittedName>
        <fullName evidence="4">BAHD acyltransferase</fullName>
    </submittedName>
</protein>
<evidence type="ECO:0000256" key="2">
    <source>
        <dbReference type="ARBA" id="ARBA00022679"/>
    </source>
</evidence>
<keyword evidence="5" id="KW-1185">Reference proteome</keyword>
<name>A0AAV9B5S5_ACOGR</name>
<dbReference type="Gene3D" id="3.30.559.10">
    <property type="entry name" value="Chloramphenicol acetyltransferase-like domain"/>
    <property type="match status" value="2"/>
</dbReference>
<dbReference type="InterPro" id="IPR023213">
    <property type="entry name" value="CAT-like_dom_sf"/>
</dbReference>
<evidence type="ECO:0000313" key="5">
    <source>
        <dbReference type="Proteomes" id="UP001179952"/>
    </source>
</evidence>
<evidence type="ECO:0000256" key="3">
    <source>
        <dbReference type="ARBA" id="ARBA00023315"/>
    </source>
</evidence>
<organism evidence="4 5">
    <name type="scientific">Acorus gramineus</name>
    <name type="common">Dwarf sweet flag</name>
    <dbReference type="NCBI Taxonomy" id="55184"/>
    <lineage>
        <taxon>Eukaryota</taxon>
        <taxon>Viridiplantae</taxon>
        <taxon>Streptophyta</taxon>
        <taxon>Embryophyta</taxon>
        <taxon>Tracheophyta</taxon>
        <taxon>Spermatophyta</taxon>
        <taxon>Magnoliopsida</taxon>
        <taxon>Liliopsida</taxon>
        <taxon>Acoraceae</taxon>
        <taxon>Acorus</taxon>
    </lineage>
</organism>
<dbReference type="PANTHER" id="PTHR31623">
    <property type="entry name" value="F21J9.9"/>
    <property type="match status" value="1"/>
</dbReference>
<comment type="caution">
    <text evidence="4">The sequence shown here is derived from an EMBL/GenBank/DDBJ whole genome shotgun (WGS) entry which is preliminary data.</text>
</comment>
<comment type="similarity">
    <text evidence="1">Belongs to the plant acyltransferase family.</text>
</comment>
<sequence length="338" mass="37554">MLSVRVLTRAIIKPSTPTPPQLKFLELSFLDQCLPNYSINFILFYSAGHSNGIPEISHHLRSPHSDVLTRFYPLAGRLKKHHLSSDKIYVECNDEGVEFTTARVERDLDSFLADPPINELGRLFPAGGSSFSSYDEPLLSVQFNEFTPGGGWALGVSMSHKLADGTSYAEFLKAWADTARGRGVHARPKFESAALFPPRDVAARPTRVEAVIALLWRCAIRAAGGVARGRRLEAAVPVNLRPRLRPPLTEDCFGNGVERYLFTSWCRFPFYETDFGWGGPAWVAVPPYNLKNWFVLMNARGGDGFEVWAFLTEAEMEGFAKDPELLAFTSAPGSVSMH</sequence>
<accession>A0AAV9B5S5</accession>
<dbReference type="GO" id="GO:0016746">
    <property type="term" value="F:acyltransferase activity"/>
    <property type="evidence" value="ECO:0007669"/>
    <property type="project" value="UniProtKB-KW"/>
</dbReference>
<evidence type="ECO:0000256" key="1">
    <source>
        <dbReference type="ARBA" id="ARBA00009861"/>
    </source>
</evidence>